<sequence>MKRKTIYLIRHGETDYNKQGIVQGSGIDSELNKTGHGQAAAFYKKYGDTPFDKVYTSALQRTHQSVANFIKDGVPHKILTGLNEISWGKTEGKKPSLTEDAFYWEIIKKWKTGETHLSMEDGESPEDVIERQKAAIEHIIAQEHEELILVAMHGRAIRILLTLLSEIPVSKMDNFKHSNLCLYKLEYSYQTKSFKILEHNITDHLTLIPA</sequence>
<dbReference type="AlphaFoldDB" id="A0A2Z4GCY7"/>
<dbReference type="PANTHER" id="PTHR46517:SF1">
    <property type="entry name" value="FRUCTOSE-2,6-BISPHOSPHATASE TIGAR"/>
    <property type="match status" value="1"/>
</dbReference>
<dbReference type="EMBL" id="CP029480">
    <property type="protein sequence ID" value="AWV98977.1"/>
    <property type="molecule type" value="Genomic_DNA"/>
</dbReference>
<dbReference type="GO" id="GO:0004331">
    <property type="term" value="F:fructose-2,6-bisphosphate 2-phosphatase activity"/>
    <property type="evidence" value="ECO:0007669"/>
    <property type="project" value="TreeGrafter"/>
</dbReference>
<dbReference type="InterPro" id="IPR001345">
    <property type="entry name" value="PG/BPGM_mutase_AS"/>
</dbReference>
<name>A0A2Z4GCY7_9BACT</name>
<dbReference type="Gene3D" id="3.40.50.1240">
    <property type="entry name" value="Phosphoglycerate mutase-like"/>
    <property type="match status" value="1"/>
</dbReference>
<evidence type="ECO:0000256" key="1">
    <source>
        <dbReference type="ARBA" id="ARBA00022801"/>
    </source>
</evidence>
<feature type="binding site" evidence="3">
    <location>
        <begin position="10"/>
        <end position="17"/>
    </location>
    <ligand>
        <name>substrate</name>
    </ligand>
</feature>
<accession>A0A2Z4GCY7</accession>
<dbReference type="PROSITE" id="PS00175">
    <property type="entry name" value="PG_MUTASE"/>
    <property type="match status" value="1"/>
</dbReference>
<evidence type="ECO:0000256" key="2">
    <source>
        <dbReference type="PIRSR" id="PIRSR613078-1"/>
    </source>
</evidence>
<dbReference type="GO" id="GO:0043456">
    <property type="term" value="P:regulation of pentose-phosphate shunt"/>
    <property type="evidence" value="ECO:0007669"/>
    <property type="project" value="TreeGrafter"/>
</dbReference>
<dbReference type="InterPro" id="IPR029033">
    <property type="entry name" value="His_PPase_superfam"/>
</dbReference>
<dbReference type="SMART" id="SM00855">
    <property type="entry name" value="PGAM"/>
    <property type="match status" value="1"/>
</dbReference>
<feature type="active site" description="Proton donor/acceptor" evidence="2">
    <location>
        <position position="84"/>
    </location>
</feature>
<feature type="active site" description="Tele-phosphohistidine intermediate" evidence="2">
    <location>
        <position position="11"/>
    </location>
</feature>
<dbReference type="InterPro" id="IPR051695">
    <property type="entry name" value="Phosphoglycerate_Mutase"/>
</dbReference>
<organism evidence="4 5">
    <name type="scientific">Arcticibacterium luteifluviistationis</name>
    <dbReference type="NCBI Taxonomy" id="1784714"/>
    <lineage>
        <taxon>Bacteria</taxon>
        <taxon>Pseudomonadati</taxon>
        <taxon>Bacteroidota</taxon>
        <taxon>Cytophagia</taxon>
        <taxon>Cytophagales</taxon>
        <taxon>Leadbetterellaceae</taxon>
        <taxon>Arcticibacterium</taxon>
    </lineage>
</organism>
<dbReference type="Proteomes" id="UP000249873">
    <property type="component" value="Chromosome"/>
</dbReference>
<evidence type="ECO:0000313" key="5">
    <source>
        <dbReference type="Proteomes" id="UP000249873"/>
    </source>
</evidence>
<keyword evidence="1" id="KW-0378">Hydrolase</keyword>
<evidence type="ECO:0000313" key="4">
    <source>
        <dbReference type="EMBL" id="AWV98977.1"/>
    </source>
</evidence>
<gene>
    <name evidence="4" type="ORF">DJ013_12690</name>
</gene>
<protein>
    <submittedName>
        <fullName evidence="4">Histidine phosphatase family protein</fullName>
    </submittedName>
</protein>
<dbReference type="SUPFAM" id="SSF53254">
    <property type="entry name" value="Phosphoglycerate mutase-like"/>
    <property type="match status" value="1"/>
</dbReference>
<feature type="binding site" evidence="3">
    <location>
        <position position="61"/>
    </location>
    <ligand>
        <name>substrate</name>
    </ligand>
</feature>
<reference evidence="4 5" key="1">
    <citation type="submission" date="2018-05" db="EMBL/GenBank/DDBJ databases">
        <title>Complete genome sequence of Arcticibacterium luteifluviistationis SM1504T, a cytophagaceae bacterium isolated from Arctic surface seawater.</title>
        <authorList>
            <person name="Li Y."/>
            <person name="Qin Q.-L."/>
        </authorList>
    </citation>
    <scope>NUCLEOTIDE SEQUENCE [LARGE SCALE GENOMIC DNA]</scope>
    <source>
        <strain evidence="4 5">SM1504</strain>
    </source>
</reference>
<dbReference type="PIRSF" id="PIRSF000709">
    <property type="entry name" value="6PFK_2-Ptase"/>
    <property type="match status" value="1"/>
</dbReference>
<dbReference type="GO" id="GO:0045820">
    <property type="term" value="P:negative regulation of glycolytic process"/>
    <property type="evidence" value="ECO:0007669"/>
    <property type="project" value="TreeGrafter"/>
</dbReference>
<proteinExistence type="predicted"/>
<dbReference type="InterPro" id="IPR013078">
    <property type="entry name" value="His_Pase_superF_clade-1"/>
</dbReference>
<dbReference type="KEGG" id="als:DJ013_12690"/>
<dbReference type="PANTHER" id="PTHR46517">
    <property type="entry name" value="FRUCTOSE-2,6-BISPHOSPHATASE TIGAR"/>
    <property type="match status" value="1"/>
</dbReference>
<dbReference type="RefSeq" id="WP_111372170.1">
    <property type="nucleotide sequence ID" value="NZ_CP029480.1"/>
</dbReference>
<evidence type="ECO:0000256" key="3">
    <source>
        <dbReference type="PIRSR" id="PIRSR613078-2"/>
    </source>
</evidence>
<dbReference type="Pfam" id="PF00300">
    <property type="entry name" value="His_Phos_1"/>
    <property type="match status" value="1"/>
</dbReference>
<dbReference type="GO" id="GO:0005829">
    <property type="term" value="C:cytosol"/>
    <property type="evidence" value="ECO:0007669"/>
    <property type="project" value="TreeGrafter"/>
</dbReference>
<dbReference type="OrthoDB" id="9782128at2"/>
<keyword evidence="5" id="KW-1185">Reference proteome</keyword>
<dbReference type="CDD" id="cd07067">
    <property type="entry name" value="HP_PGM_like"/>
    <property type="match status" value="1"/>
</dbReference>